<organism evidence="5 6">
    <name type="scientific">Streptomyces zhaozhouensis</name>
    <dbReference type="NCBI Taxonomy" id="1300267"/>
    <lineage>
        <taxon>Bacteria</taxon>
        <taxon>Bacillati</taxon>
        <taxon>Actinomycetota</taxon>
        <taxon>Actinomycetes</taxon>
        <taxon>Kitasatosporales</taxon>
        <taxon>Streptomycetaceae</taxon>
        <taxon>Streptomyces</taxon>
    </lineage>
</organism>
<keyword evidence="2" id="KW-0238">DNA-binding</keyword>
<dbReference type="OrthoDB" id="3808065at2"/>
<dbReference type="SUPFAM" id="SSF46785">
    <property type="entry name" value="Winged helix' DNA-binding domain"/>
    <property type="match status" value="1"/>
</dbReference>
<keyword evidence="6" id="KW-1185">Reference proteome</keyword>
<dbReference type="Proteomes" id="UP000219072">
    <property type="component" value="Unassembled WGS sequence"/>
</dbReference>
<dbReference type="InterPro" id="IPR011991">
    <property type="entry name" value="ArsR-like_HTH"/>
</dbReference>
<dbReference type="GO" id="GO:0003677">
    <property type="term" value="F:DNA binding"/>
    <property type="evidence" value="ECO:0007669"/>
    <property type="project" value="UniProtKB-KW"/>
</dbReference>
<evidence type="ECO:0000256" key="2">
    <source>
        <dbReference type="ARBA" id="ARBA00023125"/>
    </source>
</evidence>
<dbReference type="EMBL" id="OCNE01000036">
    <property type="protein sequence ID" value="SOD67815.1"/>
    <property type="molecule type" value="Genomic_DNA"/>
</dbReference>
<evidence type="ECO:0000313" key="5">
    <source>
        <dbReference type="EMBL" id="SOD67815.1"/>
    </source>
</evidence>
<feature type="domain" description="HTH arsR-type" evidence="4">
    <location>
        <begin position="246"/>
        <end position="332"/>
    </location>
</feature>
<sequence length="332" mass="36104">MPGVLRIHFSDRDFRHVQLAKSADPMWEAILGLHVLSTPPRRLPPPLRPWRRRAAERLRGGDDLRAACRLLNDLAPADAPYFPDFLTPTESEEGMSAALDTLRATSAARLARELREAARHRDLPPWTGRLASGDRRLLDRVADAVLQVHTRLIAPDWSRVAATVAADAERRAAALEGGLVALLSQLEPFTWRDPVLTAPYPVDLDLRLRGRGLRLIPSFFCHTTPIAVADPALPPVVVYPVSPAPRTPPEAVRHAKALAALLGASRARVLGALATASTTGSIAARLGMPAPSVSGHLRVLRDAGLVDSRRDGAHVLHRLTSRGHHLLAPRGR</sequence>
<proteinExistence type="predicted"/>
<dbReference type="Gene3D" id="1.10.10.10">
    <property type="entry name" value="Winged helix-like DNA-binding domain superfamily/Winged helix DNA-binding domain"/>
    <property type="match status" value="1"/>
</dbReference>
<protein>
    <submittedName>
        <fullName evidence="5">Transcriptional regulator, ArsR family</fullName>
    </submittedName>
</protein>
<dbReference type="RefSeq" id="WP_097234107.1">
    <property type="nucleotide sequence ID" value="NZ_OCNE01000036.1"/>
</dbReference>
<accession>A0A286EA53</accession>
<dbReference type="InterPro" id="IPR051011">
    <property type="entry name" value="Metal_resp_trans_reg"/>
</dbReference>
<dbReference type="GO" id="GO:0003700">
    <property type="term" value="F:DNA-binding transcription factor activity"/>
    <property type="evidence" value="ECO:0007669"/>
    <property type="project" value="InterPro"/>
</dbReference>
<dbReference type="AlphaFoldDB" id="A0A286EA53"/>
<dbReference type="PROSITE" id="PS50987">
    <property type="entry name" value="HTH_ARSR_2"/>
    <property type="match status" value="1"/>
</dbReference>
<dbReference type="PRINTS" id="PR00778">
    <property type="entry name" value="HTHARSR"/>
</dbReference>
<reference evidence="5 6" key="1">
    <citation type="submission" date="2017-09" db="EMBL/GenBank/DDBJ databases">
        <authorList>
            <person name="Ehlers B."/>
            <person name="Leendertz F.H."/>
        </authorList>
    </citation>
    <scope>NUCLEOTIDE SEQUENCE [LARGE SCALE GENOMIC DNA]</scope>
    <source>
        <strain evidence="5 6">CGMCC 4.7095</strain>
    </source>
</reference>
<dbReference type="InterPro" id="IPR036388">
    <property type="entry name" value="WH-like_DNA-bd_sf"/>
</dbReference>
<evidence type="ECO:0000256" key="3">
    <source>
        <dbReference type="ARBA" id="ARBA00023163"/>
    </source>
</evidence>
<gene>
    <name evidence="5" type="ORF">SAMN06297387_1363</name>
</gene>
<dbReference type="SMART" id="SM00418">
    <property type="entry name" value="HTH_ARSR"/>
    <property type="match status" value="1"/>
</dbReference>
<dbReference type="Pfam" id="PF12840">
    <property type="entry name" value="HTH_20"/>
    <property type="match status" value="1"/>
</dbReference>
<keyword evidence="1" id="KW-0805">Transcription regulation</keyword>
<evidence type="ECO:0000259" key="4">
    <source>
        <dbReference type="PROSITE" id="PS50987"/>
    </source>
</evidence>
<evidence type="ECO:0000313" key="6">
    <source>
        <dbReference type="Proteomes" id="UP000219072"/>
    </source>
</evidence>
<dbReference type="CDD" id="cd00090">
    <property type="entry name" value="HTH_ARSR"/>
    <property type="match status" value="1"/>
</dbReference>
<name>A0A286EA53_9ACTN</name>
<evidence type="ECO:0000256" key="1">
    <source>
        <dbReference type="ARBA" id="ARBA00023015"/>
    </source>
</evidence>
<dbReference type="PANTHER" id="PTHR43132">
    <property type="entry name" value="ARSENICAL RESISTANCE OPERON REPRESSOR ARSR-RELATED"/>
    <property type="match status" value="1"/>
</dbReference>
<keyword evidence="3" id="KW-0804">Transcription</keyword>
<dbReference type="InterPro" id="IPR001845">
    <property type="entry name" value="HTH_ArsR_DNA-bd_dom"/>
</dbReference>
<dbReference type="PANTHER" id="PTHR43132:SF8">
    <property type="entry name" value="HTH-TYPE TRANSCRIPTIONAL REGULATOR KMTR"/>
    <property type="match status" value="1"/>
</dbReference>
<dbReference type="InterPro" id="IPR036390">
    <property type="entry name" value="WH_DNA-bd_sf"/>
</dbReference>